<organism evidence="3 4">
    <name type="scientific">Pseudomonas mucidolens</name>
    <dbReference type="NCBI Taxonomy" id="46679"/>
    <lineage>
        <taxon>Bacteria</taxon>
        <taxon>Pseudomonadati</taxon>
        <taxon>Pseudomonadota</taxon>
        <taxon>Gammaproteobacteria</taxon>
        <taxon>Pseudomonadales</taxon>
        <taxon>Pseudomonadaceae</taxon>
        <taxon>Pseudomonas</taxon>
    </lineage>
</organism>
<sequence>MTSPSPADSSSALALSVGLQFASRPTFEQVAQHMLEQAIKEIYPALTFDLSTTQLATPNAGSRGWRREPFMHRVFDYLAQGTPVDFRVADRRPCFLSENVNDLWGQFYPQLMPPPLKSAGEYLDMELIEKRLLELPWSVPIGFEDALTRYWNADIGTDSHNSISRWRWLSDVLKNLLHIRGLQQPGLTDQAREALNQIVQWPAREQRLQHNSQAPVYAYSLTYTLAQGPTRTVLPGNEILLVHTSKSTTIFLLCSPGSAVQSFESLEACNRHMGKLIASRYVVDTVTCQRNEISGDAFDTQAAMLLEQQLADLKAIQLPSRIGRQDLHALYKELSDPARFLLDAPRPTPEMSARLKPLLPEWLKAASVVDQTKFQRYSLALASAKKRRQGRTFLSDIQDIKTFTQDALLKHMQQTNDSSPTRVSASHYLPNDVELTFIVAAGYPGTTGIIEKKIMSLTELAINNLVARPGGHLTLSHRLGLTLPAWLTPDFITRKDGLIEQVDIGTTYPRYLQQKLFDDLPQAREHQQMFAEQVPAQLSLEALKQVLNNENGMTRQGLGLIDALLEPDAEGQQVSGRPVVIRHLALLRKPEARPDPVTNMFIIEPQDAETGPHLLYRPFYTPSLQQFATRQALLEAIVEPGELQNSVLTWLPDTARSVYANGGFREPHIVRFLSGDEFSLPEIPAPATLAINGVNDELLQFLHNGKLQQYLYGSTARALVAQADRDSVSNSESRWAVFIEGGSLLLGTLMLAPFLPGSIVAATWLWSLIASASHDIPALASDDPLTRELATVDLLLNLSMLAIPLLAATAVHAPLPKTLKQHAMSPPAPRVIPEQWPVPKTPDILEGPVALPGEHPDATGMSLDFSFASARHRLTPEQHARLLSLQVPRPASLPEPLENGIFRGLYVIGDKWHALVEDHLYQVSPQSDGSATIVDSLDPARSGPVLQSNPHGNWTVDLRLRLRGGMPPKRVKDLRLRKAQRRVELLDAMYKLDAQKTDYKKALNIARHLLAQSEKEKRSDFTDRQRTRIREKFYELLQTHTGTVVKVLDTLPEHAELGIETVPEIISSMMEWVIERADEAVHILMIELHILLENVELGETVIDTKKDKVCDIYDRVTYWHELRDRYLEQLLNLDAAAFERQTEDKPWHESNALTTKANQLNVLWYMAIEDFDFGLDDNLRSILESLREQLRSHSDLRRYDLTPAEQLEILTSLSEQYGNSLDALQGMKTLYVDEIDEAYFDRLLRLVEGLYQDALQKLAAEVKPEPQPRKRPPRQPKTAAGRPQKKVIKTRKNGVLIGDLKPASENFPIEVVELRSEADDKLLARYSRHGDVWDIVEEVRPAPPPKTRSLDVVKGDVRKLLGQLEKHLGNAESYKKRCRFPQEIEEILNNEANRFGKLSEEFERALTASQTPRTQADQTLIEQMSEAISQLKTKGSALRTELSLHLPPTDGNLQYLFDKKLIQVARLGERIALKGVRKDFLEEYAINDRNGSPLWYAHFHYATANTPKADYSVAHLKTKEQRKEHYHSQLAKADNPYAVVDVHRGLLGKALAQRWFLPLAP</sequence>
<feature type="domain" description="Dermonecrotic toxin N-terminal" evidence="2">
    <location>
        <begin position="395"/>
        <end position="638"/>
    </location>
</feature>
<gene>
    <name evidence="3" type="ORF">SAMN05216202_1783</name>
</gene>
<dbReference type="STRING" id="46679.SAMN05216202_1783"/>
<dbReference type="EMBL" id="LT629802">
    <property type="protein sequence ID" value="SDU92938.1"/>
    <property type="molecule type" value="Genomic_DNA"/>
</dbReference>
<proteinExistence type="predicted"/>
<dbReference type="InterPro" id="IPR046673">
    <property type="entry name" value="ToxA_N"/>
</dbReference>
<accession>A0A1H2MIY3</accession>
<protein>
    <recommendedName>
        <fullName evidence="2">Dermonecrotic toxin N-terminal domain-containing protein</fullName>
    </recommendedName>
</protein>
<evidence type="ECO:0000256" key="1">
    <source>
        <dbReference type="SAM" id="MobiDB-lite"/>
    </source>
</evidence>
<dbReference type="OrthoDB" id="7003488at2"/>
<evidence type="ECO:0000313" key="3">
    <source>
        <dbReference type="EMBL" id="SDU92938.1"/>
    </source>
</evidence>
<reference evidence="4" key="1">
    <citation type="submission" date="2016-10" db="EMBL/GenBank/DDBJ databases">
        <authorList>
            <person name="Varghese N."/>
            <person name="Submissions S."/>
        </authorList>
    </citation>
    <scope>NUCLEOTIDE SEQUENCE [LARGE SCALE GENOMIC DNA]</scope>
    <source>
        <strain evidence="4">LMG 2223</strain>
    </source>
</reference>
<keyword evidence="4" id="KW-1185">Reference proteome</keyword>
<evidence type="ECO:0000259" key="2">
    <source>
        <dbReference type="Pfam" id="PF20178"/>
    </source>
</evidence>
<name>A0A1H2MIY3_9PSED</name>
<evidence type="ECO:0000313" key="4">
    <source>
        <dbReference type="Proteomes" id="UP000198600"/>
    </source>
</evidence>
<dbReference type="Proteomes" id="UP000198600">
    <property type="component" value="Chromosome I"/>
</dbReference>
<dbReference type="RefSeq" id="WP_084380203.1">
    <property type="nucleotide sequence ID" value="NZ_LS483433.1"/>
</dbReference>
<feature type="region of interest" description="Disordered" evidence="1">
    <location>
        <begin position="1261"/>
        <end position="1286"/>
    </location>
</feature>
<dbReference type="Pfam" id="PF20178">
    <property type="entry name" value="ToxA_N"/>
    <property type="match status" value="1"/>
</dbReference>